<feature type="compositionally biased region" description="Basic residues" evidence="1">
    <location>
        <begin position="181"/>
        <end position="204"/>
    </location>
</feature>
<dbReference type="HOGENOM" id="CLU_573082_0_0_1"/>
<evidence type="ECO:0000256" key="2">
    <source>
        <dbReference type="SAM" id="Phobius"/>
    </source>
</evidence>
<keyword evidence="2" id="KW-0812">Transmembrane</keyword>
<dbReference type="Proteomes" id="UP000001449">
    <property type="component" value="Chromosome 3"/>
</dbReference>
<feature type="compositionally biased region" description="Gly residues" evidence="1">
    <location>
        <begin position="256"/>
        <end position="271"/>
    </location>
</feature>
<feature type="compositionally biased region" description="Gly residues" evidence="1">
    <location>
        <begin position="145"/>
        <end position="164"/>
    </location>
</feature>
<dbReference type="InParanoid" id="B8BW61"/>
<gene>
    <name evidence="3" type="ORF">THAPSDRAFT_3861</name>
</gene>
<organism evidence="3 4">
    <name type="scientific">Thalassiosira pseudonana</name>
    <name type="common">Marine diatom</name>
    <name type="synonym">Cyclotella nana</name>
    <dbReference type="NCBI Taxonomy" id="35128"/>
    <lineage>
        <taxon>Eukaryota</taxon>
        <taxon>Sar</taxon>
        <taxon>Stramenopiles</taxon>
        <taxon>Ochrophyta</taxon>
        <taxon>Bacillariophyta</taxon>
        <taxon>Coscinodiscophyceae</taxon>
        <taxon>Thalassiosirophycidae</taxon>
        <taxon>Thalassiosirales</taxon>
        <taxon>Thalassiosiraceae</taxon>
        <taxon>Thalassiosira</taxon>
    </lineage>
</organism>
<evidence type="ECO:0000313" key="4">
    <source>
        <dbReference type="Proteomes" id="UP000001449"/>
    </source>
</evidence>
<proteinExistence type="predicted"/>
<reference evidence="3 4" key="1">
    <citation type="journal article" date="2004" name="Science">
        <title>The genome of the diatom Thalassiosira pseudonana: ecology, evolution, and metabolism.</title>
        <authorList>
            <person name="Armbrust E.V."/>
            <person name="Berges J.A."/>
            <person name="Bowler C."/>
            <person name="Green B.R."/>
            <person name="Martinez D."/>
            <person name="Putnam N.H."/>
            <person name="Zhou S."/>
            <person name="Allen A.E."/>
            <person name="Apt K.E."/>
            <person name="Bechner M."/>
            <person name="Brzezinski M.A."/>
            <person name="Chaal B.K."/>
            <person name="Chiovitti A."/>
            <person name="Davis A.K."/>
            <person name="Demarest M.S."/>
            <person name="Detter J.C."/>
            <person name="Glavina T."/>
            <person name="Goodstein D."/>
            <person name="Hadi M.Z."/>
            <person name="Hellsten U."/>
            <person name="Hildebrand M."/>
            <person name="Jenkins B.D."/>
            <person name="Jurka J."/>
            <person name="Kapitonov V.V."/>
            <person name="Kroger N."/>
            <person name="Lau W.W."/>
            <person name="Lane T.W."/>
            <person name="Larimer F.W."/>
            <person name="Lippmeier J.C."/>
            <person name="Lucas S."/>
            <person name="Medina M."/>
            <person name="Montsant A."/>
            <person name="Obornik M."/>
            <person name="Parker M.S."/>
            <person name="Palenik B."/>
            <person name="Pazour G.J."/>
            <person name="Richardson P.M."/>
            <person name="Rynearson T.A."/>
            <person name="Saito M.A."/>
            <person name="Schwartz D.C."/>
            <person name="Thamatrakoln K."/>
            <person name="Valentin K."/>
            <person name="Vardi A."/>
            <person name="Wilkerson F.P."/>
            <person name="Rokhsar D.S."/>
        </authorList>
    </citation>
    <scope>NUCLEOTIDE SEQUENCE [LARGE SCALE GENOMIC DNA]</scope>
    <source>
        <strain evidence="3 4">CCMP1335</strain>
    </source>
</reference>
<dbReference type="GeneID" id="7445370"/>
<dbReference type="AlphaFoldDB" id="B8BW61"/>
<keyword evidence="2" id="KW-0472">Membrane</keyword>
<accession>B8BW61</accession>
<name>B8BW61_THAPS</name>
<feature type="compositionally biased region" description="Basic and acidic residues" evidence="1">
    <location>
        <begin position="1"/>
        <end position="20"/>
    </location>
</feature>
<feature type="transmembrane region" description="Helical" evidence="2">
    <location>
        <begin position="32"/>
        <end position="51"/>
    </location>
</feature>
<reference evidence="3 4" key="2">
    <citation type="journal article" date="2008" name="Nature">
        <title>The Phaeodactylum genome reveals the evolutionary history of diatom genomes.</title>
        <authorList>
            <person name="Bowler C."/>
            <person name="Allen A.E."/>
            <person name="Badger J.H."/>
            <person name="Grimwood J."/>
            <person name="Jabbari K."/>
            <person name="Kuo A."/>
            <person name="Maheswari U."/>
            <person name="Martens C."/>
            <person name="Maumus F."/>
            <person name="Otillar R.P."/>
            <person name="Rayko E."/>
            <person name="Salamov A."/>
            <person name="Vandepoele K."/>
            <person name="Beszteri B."/>
            <person name="Gruber A."/>
            <person name="Heijde M."/>
            <person name="Katinka M."/>
            <person name="Mock T."/>
            <person name="Valentin K."/>
            <person name="Verret F."/>
            <person name="Berges J.A."/>
            <person name="Brownlee C."/>
            <person name="Cadoret J.P."/>
            <person name="Chiovitti A."/>
            <person name="Choi C.J."/>
            <person name="Coesel S."/>
            <person name="De Martino A."/>
            <person name="Detter J.C."/>
            <person name="Durkin C."/>
            <person name="Falciatore A."/>
            <person name="Fournet J."/>
            <person name="Haruta M."/>
            <person name="Huysman M.J."/>
            <person name="Jenkins B.D."/>
            <person name="Jiroutova K."/>
            <person name="Jorgensen R.E."/>
            <person name="Joubert Y."/>
            <person name="Kaplan A."/>
            <person name="Kroger N."/>
            <person name="Kroth P.G."/>
            <person name="La Roche J."/>
            <person name="Lindquist E."/>
            <person name="Lommer M."/>
            <person name="Martin-Jezequel V."/>
            <person name="Lopez P.J."/>
            <person name="Lucas S."/>
            <person name="Mangogna M."/>
            <person name="McGinnis K."/>
            <person name="Medlin L.K."/>
            <person name="Montsant A."/>
            <person name="Oudot-Le Secq M.P."/>
            <person name="Napoli C."/>
            <person name="Obornik M."/>
            <person name="Parker M.S."/>
            <person name="Petit J.L."/>
            <person name="Porcel B.M."/>
            <person name="Poulsen N."/>
            <person name="Robison M."/>
            <person name="Rychlewski L."/>
            <person name="Rynearson T.A."/>
            <person name="Schmutz J."/>
            <person name="Shapiro H."/>
            <person name="Siaut M."/>
            <person name="Stanley M."/>
            <person name="Sussman M.R."/>
            <person name="Taylor A.R."/>
            <person name="Vardi A."/>
            <person name="von Dassow P."/>
            <person name="Vyverman W."/>
            <person name="Willis A."/>
            <person name="Wyrwicz L.S."/>
            <person name="Rokhsar D.S."/>
            <person name="Weissenbach J."/>
            <person name="Armbrust E.V."/>
            <person name="Green B.R."/>
            <person name="Van de Peer Y."/>
            <person name="Grigoriev I.V."/>
        </authorList>
    </citation>
    <scope>NUCLEOTIDE SEQUENCE [LARGE SCALE GENOMIC DNA]</scope>
    <source>
        <strain evidence="3 4">CCMP1335</strain>
    </source>
</reference>
<protein>
    <submittedName>
        <fullName evidence="3">Uncharacterized protein</fullName>
    </submittedName>
</protein>
<dbReference type="OMA" id="AGLWANI"/>
<keyword evidence="4" id="KW-1185">Reference proteome</keyword>
<dbReference type="EMBL" id="CM000640">
    <property type="protein sequence ID" value="EED93974.1"/>
    <property type="molecule type" value="Genomic_DNA"/>
</dbReference>
<dbReference type="PaxDb" id="35128-Thaps3861"/>
<feature type="region of interest" description="Disordered" evidence="1">
    <location>
        <begin position="114"/>
        <end position="307"/>
    </location>
</feature>
<keyword evidence="2" id="KW-1133">Transmembrane helix</keyword>
<evidence type="ECO:0000256" key="1">
    <source>
        <dbReference type="SAM" id="MobiDB-lite"/>
    </source>
</evidence>
<dbReference type="RefSeq" id="XP_002288538.1">
    <property type="nucleotide sequence ID" value="XM_002288502.1"/>
</dbReference>
<dbReference type="KEGG" id="tps:THAPSDRAFT_3861"/>
<feature type="compositionally biased region" description="Polar residues" evidence="1">
    <location>
        <begin position="114"/>
        <end position="123"/>
    </location>
</feature>
<sequence length="477" mass="50560">MDATDRGRSNTAHRNNDRKRSSIQSKRRSTRVMSYVALATYGLMAAAAVGYGGENNNDVSTDASLAHHLELKGDETSHRQSVEKGRILKRQTFLQQESSLLEDLKTRLSINIASQKTKKTSASIPKKESSNMMNVLRMKRNSTTRGGGGGGSGTKKMTRGGGNGNKTKKTSRGGSNNKTRIGNKTRNAKKNQKKQFRNTRKKRGGGSGGKNNRRKQGGTRNNKPGGRGGGSGKNKKPNSTQSFLDRFENSIKNGGKPSGGGGSSWGGGISSSGGKAYKPMPPTAVGSKSSKPGIGGSGGRSSKTGKPGYGTAIVGAKSIKPLLGLACICPDDKLGGGQSKSGKCDCTFMPTYMPTYYPTGLPTAIVPTMSPTYGTPTMFPTMYPSGTPTFQPTLYPTVAPSGIPTDVPTDKPTDFPTLNPTLAPNGDRDIPLCTSSFELSRLTSSLPMFHCSPISNYFHGVSDDEPFTISGKKQFFV</sequence>
<evidence type="ECO:0000313" key="3">
    <source>
        <dbReference type="EMBL" id="EED93974.1"/>
    </source>
</evidence>
<feature type="region of interest" description="Disordered" evidence="1">
    <location>
        <begin position="1"/>
        <end position="29"/>
    </location>
</feature>